<dbReference type="Proteomes" id="UP001596104">
    <property type="component" value="Unassembled WGS sequence"/>
</dbReference>
<dbReference type="PANTHER" id="PTHR42928:SF5">
    <property type="entry name" value="BLR1237 PROTEIN"/>
    <property type="match status" value="1"/>
</dbReference>
<evidence type="ECO:0000256" key="1">
    <source>
        <dbReference type="ARBA" id="ARBA00006987"/>
    </source>
</evidence>
<dbReference type="InterPro" id="IPR006311">
    <property type="entry name" value="TAT_signal"/>
</dbReference>
<proteinExistence type="inferred from homology"/>
<dbReference type="InterPro" id="IPR005064">
    <property type="entry name" value="BUG"/>
</dbReference>
<dbReference type="Pfam" id="PF03401">
    <property type="entry name" value="TctC"/>
    <property type="match status" value="1"/>
</dbReference>
<dbReference type="Gene3D" id="3.40.190.10">
    <property type="entry name" value="Periplasmic binding protein-like II"/>
    <property type="match status" value="1"/>
</dbReference>
<accession>A0ABW0HCE3</accession>
<dbReference type="PROSITE" id="PS51318">
    <property type="entry name" value="TAT"/>
    <property type="match status" value="1"/>
</dbReference>
<dbReference type="PIRSF" id="PIRSF017082">
    <property type="entry name" value="YflP"/>
    <property type="match status" value="1"/>
</dbReference>
<evidence type="ECO:0000256" key="2">
    <source>
        <dbReference type="SAM" id="SignalP"/>
    </source>
</evidence>
<evidence type="ECO:0000313" key="4">
    <source>
        <dbReference type="Proteomes" id="UP001596104"/>
    </source>
</evidence>
<sequence>MMTPSRRRALGLLTAASLAALPQLATAQAYPVKPVKIIVPFAAGGRADALARMLAQGLQEQMGQPFVVENRGGASGSLGSDLVAKAPPDGYTLLLASTGTQAILPKITAKLPYDADRDFTPIALMVESYSFIGVHPGVKAANLKEFVDLARARPGEFNYASSGVGTYNHFAGEFFNIAAGTKITHIAYRGSGPSVNDLVAGHVQMMIGGEFVEVAQAGKVCILATTNPQRWPGLPDIPTMKEAGLAEFLAPPLWFGLLGPGGMPRELVEKLNQAANKAMSDPKTVERVKAAASIVRSESADAFASLIKAEQKAFGDVAKQTNMKFEE</sequence>
<dbReference type="InterPro" id="IPR042100">
    <property type="entry name" value="Bug_dom1"/>
</dbReference>
<comment type="caution">
    <text evidence="3">The sequence shown here is derived from an EMBL/GenBank/DDBJ whole genome shotgun (WGS) entry which is preliminary data.</text>
</comment>
<comment type="similarity">
    <text evidence="1">Belongs to the UPF0065 (bug) family.</text>
</comment>
<gene>
    <name evidence="3" type="ORF">ACFPPC_16650</name>
</gene>
<reference evidence="4" key="1">
    <citation type="journal article" date="2019" name="Int. J. Syst. Evol. Microbiol.">
        <title>The Global Catalogue of Microorganisms (GCM) 10K type strain sequencing project: providing services to taxonomists for standard genome sequencing and annotation.</title>
        <authorList>
            <consortium name="The Broad Institute Genomics Platform"/>
            <consortium name="The Broad Institute Genome Sequencing Center for Infectious Disease"/>
            <person name="Wu L."/>
            <person name="Ma J."/>
        </authorList>
    </citation>
    <scope>NUCLEOTIDE SEQUENCE [LARGE SCALE GENOMIC DNA]</scope>
    <source>
        <strain evidence="4">CGMCC 1.16326</strain>
    </source>
</reference>
<keyword evidence="4" id="KW-1185">Reference proteome</keyword>
<dbReference type="CDD" id="cd13578">
    <property type="entry name" value="PBP2_Bug27"/>
    <property type="match status" value="1"/>
</dbReference>
<dbReference type="EMBL" id="JBHSLV010000030">
    <property type="protein sequence ID" value="MFC5394272.1"/>
    <property type="molecule type" value="Genomic_DNA"/>
</dbReference>
<feature type="signal peptide" evidence="2">
    <location>
        <begin position="1"/>
        <end position="27"/>
    </location>
</feature>
<keyword evidence="2" id="KW-0732">Signal</keyword>
<dbReference type="PANTHER" id="PTHR42928">
    <property type="entry name" value="TRICARBOXYLATE-BINDING PROTEIN"/>
    <property type="match status" value="1"/>
</dbReference>
<protein>
    <submittedName>
        <fullName evidence="3">Bug family tripartite tricarboxylate transporter substrate binding protein</fullName>
    </submittedName>
</protein>
<name>A0ABW0HCE3_9HYPH</name>
<dbReference type="Gene3D" id="3.40.190.150">
    <property type="entry name" value="Bordetella uptake gene, domain 1"/>
    <property type="match status" value="1"/>
</dbReference>
<feature type="chain" id="PRO_5047107325" evidence="2">
    <location>
        <begin position="28"/>
        <end position="327"/>
    </location>
</feature>
<evidence type="ECO:0000313" key="3">
    <source>
        <dbReference type="EMBL" id="MFC5394272.1"/>
    </source>
</evidence>
<organism evidence="3 4">
    <name type="scientific">Bosea vestrisii</name>
    <dbReference type="NCBI Taxonomy" id="151416"/>
    <lineage>
        <taxon>Bacteria</taxon>
        <taxon>Pseudomonadati</taxon>
        <taxon>Pseudomonadota</taxon>
        <taxon>Alphaproteobacteria</taxon>
        <taxon>Hyphomicrobiales</taxon>
        <taxon>Boseaceae</taxon>
        <taxon>Bosea</taxon>
    </lineage>
</organism>